<dbReference type="InterPro" id="IPR013320">
    <property type="entry name" value="ConA-like_dom_sf"/>
</dbReference>
<dbReference type="VEuPathDB" id="CryptoDB:Vbra_6283"/>
<evidence type="ECO:0000313" key="4">
    <source>
        <dbReference type="EMBL" id="CEM29347.1"/>
    </source>
</evidence>
<name>A0A0G4GIE1_VITBC</name>
<feature type="domain" description="GH16" evidence="3">
    <location>
        <begin position="37"/>
        <end position="328"/>
    </location>
</feature>
<dbReference type="Proteomes" id="UP000041254">
    <property type="component" value="Unassembled WGS sequence"/>
</dbReference>
<accession>A0A0G4GIE1</accession>
<feature type="signal peptide" evidence="2">
    <location>
        <begin position="1"/>
        <end position="16"/>
    </location>
</feature>
<evidence type="ECO:0000259" key="3">
    <source>
        <dbReference type="PROSITE" id="PS51762"/>
    </source>
</evidence>
<keyword evidence="5" id="KW-1185">Reference proteome</keyword>
<feature type="compositionally biased region" description="Basic and acidic residues" evidence="1">
    <location>
        <begin position="221"/>
        <end position="231"/>
    </location>
</feature>
<dbReference type="EMBL" id="CDMY01000672">
    <property type="protein sequence ID" value="CEM29347.1"/>
    <property type="molecule type" value="Genomic_DNA"/>
</dbReference>
<keyword evidence="2" id="KW-0732">Signal</keyword>
<dbReference type="AlphaFoldDB" id="A0A0G4GIE1"/>
<protein>
    <recommendedName>
        <fullName evidence="3">GH16 domain-containing protein</fullName>
    </recommendedName>
</protein>
<dbReference type="GO" id="GO:0004553">
    <property type="term" value="F:hydrolase activity, hydrolyzing O-glycosyl compounds"/>
    <property type="evidence" value="ECO:0007669"/>
    <property type="project" value="InterPro"/>
</dbReference>
<reference evidence="4 5" key="1">
    <citation type="submission" date="2014-11" db="EMBL/GenBank/DDBJ databases">
        <authorList>
            <person name="Zhu J."/>
            <person name="Qi W."/>
            <person name="Song R."/>
        </authorList>
    </citation>
    <scope>NUCLEOTIDE SEQUENCE [LARGE SCALE GENOMIC DNA]</scope>
</reference>
<dbReference type="CDD" id="cd00413">
    <property type="entry name" value="Glyco_hydrolase_16"/>
    <property type="match status" value="1"/>
</dbReference>
<dbReference type="PROSITE" id="PS51762">
    <property type="entry name" value="GH16_2"/>
    <property type="match status" value="1"/>
</dbReference>
<dbReference type="GO" id="GO:0005975">
    <property type="term" value="P:carbohydrate metabolic process"/>
    <property type="evidence" value="ECO:0007669"/>
    <property type="project" value="InterPro"/>
</dbReference>
<evidence type="ECO:0000313" key="5">
    <source>
        <dbReference type="Proteomes" id="UP000041254"/>
    </source>
</evidence>
<dbReference type="PhylomeDB" id="A0A0G4GIE1"/>
<feature type="chain" id="PRO_5005190726" description="GH16 domain-containing protein" evidence="2">
    <location>
        <begin position="17"/>
        <end position="331"/>
    </location>
</feature>
<sequence length="331" mass="36787">MTGLFLVLSILVLAHAAKGSSGSLRDPERKRLACHPADALEVTVGDDFDAKKLDTNTWMVLEGCSKKMCRRPDKVQLRDGNLELHMGPSKPYKAADGRVFSYEGGGILMNETLHFGYYEARVAFSGAPGYVQVFWTTTSPSFLEPVDGPQQEFDVVQYPGNRSYYEITTWRWSPEPYAIVGKSRILLQQPTRLSAKASEGCPLMTPALSKSFTKEKLEELGDNKWEGEPEPMKPPSNETDAEDAQAAQLDMTGWHTYGLLYTPEQAFFYLDGVPIRMIDLAKALPGDELARQHVLLTTQVTGETVGEVGDASGVMYVDYFRFHQLPGSETQ</sequence>
<proteinExistence type="predicted"/>
<dbReference type="SUPFAM" id="SSF49899">
    <property type="entry name" value="Concanavalin A-like lectins/glucanases"/>
    <property type="match status" value="1"/>
</dbReference>
<evidence type="ECO:0000256" key="2">
    <source>
        <dbReference type="SAM" id="SignalP"/>
    </source>
</evidence>
<feature type="region of interest" description="Disordered" evidence="1">
    <location>
        <begin position="221"/>
        <end position="242"/>
    </location>
</feature>
<dbReference type="Gene3D" id="2.60.120.200">
    <property type="match status" value="1"/>
</dbReference>
<dbReference type="InterPro" id="IPR000757">
    <property type="entry name" value="Beta-glucanase-like"/>
</dbReference>
<dbReference type="OrthoDB" id="4781at2759"/>
<dbReference type="InParanoid" id="A0A0G4GIE1"/>
<evidence type="ECO:0000256" key="1">
    <source>
        <dbReference type="SAM" id="MobiDB-lite"/>
    </source>
</evidence>
<gene>
    <name evidence="4" type="ORF">Vbra_6283</name>
</gene>
<organism evidence="4 5">
    <name type="scientific">Vitrella brassicaformis (strain CCMP3155)</name>
    <dbReference type="NCBI Taxonomy" id="1169540"/>
    <lineage>
        <taxon>Eukaryota</taxon>
        <taxon>Sar</taxon>
        <taxon>Alveolata</taxon>
        <taxon>Colpodellida</taxon>
        <taxon>Vitrellaceae</taxon>
        <taxon>Vitrella</taxon>
    </lineage>
</organism>